<dbReference type="PANTHER" id="PTHR34825:SF1">
    <property type="entry name" value="AAA-ATPASE-LIKE DOMAIN-CONTAINING PROTEIN"/>
    <property type="match status" value="1"/>
</dbReference>
<dbReference type="EMBL" id="CAJZBQ010000058">
    <property type="protein sequence ID" value="CAG9334228.1"/>
    <property type="molecule type" value="Genomic_DNA"/>
</dbReference>
<keyword evidence="3" id="KW-1185">Reference proteome</keyword>
<dbReference type="InterPro" id="IPR018631">
    <property type="entry name" value="AAA-ATPase-like_dom"/>
</dbReference>
<organism evidence="2 3">
    <name type="scientific">Blepharisma stoltei</name>
    <dbReference type="NCBI Taxonomy" id="1481888"/>
    <lineage>
        <taxon>Eukaryota</taxon>
        <taxon>Sar</taxon>
        <taxon>Alveolata</taxon>
        <taxon>Ciliophora</taxon>
        <taxon>Postciliodesmatophora</taxon>
        <taxon>Heterotrichea</taxon>
        <taxon>Heterotrichida</taxon>
        <taxon>Blepharismidae</taxon>
        <taxon>Blepharisma</taxon>
    </lineage>
</organism>
<evidence type="ECO:0000259" key="1">
    <source>
        <dbReference type="PROSITE" id="PS50112"/>
    </source>
</evidence>
<proteinExistence type="predicted"/>
<dbReference type="PROSITE" id="PS50112">
    <property type="entry name" value="PAS"/>
    <property type="match status" value="1"/>
</dbReference>
<dbReference type="Proteomes" id="UP001162131">
    <property type="component" value="Unassembled WGS sequence"/>
</dbReference>
<dbReference type="Pfam" id="PF09820">
    <property type="entry name" value="AAA-ATPase_like"/>
    <property type="match status" value="1"/>
</dbReference>
<protein>
    <recommendedName>
        <fullName evidence="1">PAS domain-containing protein</fullName>
    </recommendedName>
</protein>
<comment type="caution">
    <text evidence="2">The sequence shown here is derived from an EMBL/GenBank/DDBJ whole genome shotgun (WGS) entry which is preliminary data.</text>
</comment>
<gene>
    <name evidence="2" type="ORF">BSTOLATCC_MIC60848</name>
</gene>
<dbReference type="InterPro" id="IPR027417">
    <property type="entry name" value="P-loop_NTPase"/>
</dbReference>
<accession>A0AAU9K9Y1</accession>
<evidence type="ECO:0000313" key="2">
    <source>
        <dbReference type="EMBL" id="CAG9334228.1"/>
    </source>
</evidence>
<sequence length="1032" mass="121530">MGLSDKELIGRIIFANFLKPEGEVQEISDFSIYKILGWLYPSNQVSILMERFFGKSPFESGSEDSQLLYVKRIENLLGQSDGRMNSIVSVYKNHFEGSWDLLVILPSQDRVPPKIYYRNSKHEHLKLPPLIEFLFKNKLKANEIEENKENIIGGMLKPFQIVAQEDLSNMDSVHQNKGGWWALFRAILIILFKNEDFLRLMPSWNYTFYEMQKYFKEKRIELSRIDLPPDRSNRQAWMEDQKLLVLQTLNEDISKWEANTNKVCDVTNTIAYQLEFWTKIMNTSSDSLDITPRKPFSCQIIDTSKQDSNIKIKKNWEFACSTFSFEDIIRDEIVYVDKTLFIKKVLDDTDYAILITRPRGWGKSLNIDMLKTFLSDEKDERINSMKKALFTEERKSIINGLSNSSDSQKLAIATVDNGKYIENHARKYPVIFLSFLECEIYENIEEEIHECFGSAISYAFKEHEYVVNELKRRLAENYDKQLAKEIEMFYKFYNNDPNSELLVSIQFLSKVLYKFHQKKVFILIDEYDRPLNCSFSKDSYDTIVQIMDNMLTYWIQYNADYVEKAIITGVLTWDLPSLNNLMVNSVVDRYFSEYYGFTESEVDKILREASVWNTEEDLELNKRQIASWYDGYSSGGLKIYNPWSIMNCFFAAQSGEENIFRDYWIDRGNDYELKRLLKNFTCKVELSELLRTGYLTLESELPTRVNIARVSNNKKQFFALLLHSGYLTPLHKSKKENTERRIVYSESINKQRIYVMPNREVKKFVFHILIESWLGNLENKIPDFELSELISGLNENLEKSERYASIIKNEILNYFDNDDHYEIDFQILIEWHSLITGIPHAEEPRHTLLSKVINKENSEAIYLPIRNRSACIVVHEHKKLISTTTYEVEKTTFNALIQIYEKGYMDDALNMYETNSYCSYYTHIVVRVMVFYKMEGYPNWNLKIMFRVHRIHDAIEIRNALKLNKIQLKNCKNEADLDELLESIVGPINEEEKQIEQEMGLVEINLKRKSLIDTDVKTKRPKPESIKGIEEE</sequence>
<reference evidence="2" key="1">
    <citation type="submission" date="2021-09" db="EMBL/GenBank/DDBJ databases">
        <authorList>
            <consortium name="AG Swart"/>
            <person name="Singh M."/>
            <person name="Singh A."/>
            <person name="Seah K."/>
            <person name="Emmerich C."/>
        </authorList>
    </citation>
    <scope>NUCLEOTIDE SEQUENCE</scope>
    <source>
        <strain evidence="2">ATCC30299</strain>
    </source>
</reference>
<feature type="domain" description="PAS" evidence="1">
    <location>
        <begin position="1"/>
        <end position="21"/>
    </location>
</feature>
<dbReference type="PANTHER" id="PTHR34825">
    <property type="entry name" value="CONSERVED PROTEIN, WITH A WEAK D-GALACTARATE DEHYDRATASE/ALTRONATE HYDROLASE DOMAIN"/>
    <property type="match status" value="1"/>
</dbReference>
<name>A0AAU9K9Y1_9CILI</name>
<evidence type="ECO:0000313" key="3">
    <source>
        <dbReference type="Proteomes" id="UP001162131"/>
    </source>
</evidence>
<dbReference type="InterPro" id="IPR000014">
    <property type="entry name" value="PAS"/>
</dbReference>
<dbReference type="SUPFAM" id="SSF52540">
    <property type="entry name" value="P-loop containing nucleoside triphosphate hydrolases"/>
    <property type="match status" value="1"/>
</dbReference>
<dbReference type="AlphaFoldDB" id="A0AAU9K9Y1"/>